<evidence type="ECO:0000256" key="3">
    <source>
        <dbReference type="ARBA" id="ARBA00022475"/>
    </source>
</evidence>
<dbReference type="GO" id="GO:0008360">
    <property type="term" value="P:regulation of cell shape"/>
    <property type="evidence" value="ECO:0007669"/>
    <property type="project" value="UniProtKB-KW"/>
</dbReference>
<gene>
    <name evidence="9" type="primary">mreD</name>
    <name evidence="9" type="ORF">H8718_07455</name>
</gene>
<evidence type="ECO:0000313" key="10">
    <source>
        <dbReference type="Proteomes" id="UP000655830"/>
    </source>
</evidence>
<protein>
    <submittedName>
        <fullName evidence="9">Rod shape-determining protein MreD</fullName>
    </submittedName>
</protein>
<dbReference type="Pfam" id="PF04093">
    <property type="entry name" value="MreD"/>
    <property type="match status" value="1"/>
</dbReference>
<dbReference type="NCBIfam" id="TIGR03426">
    <property type="entry name" value="shape_MreD"/>
    <property type="match status" value="1"/>
</dbReference>
<evidence type="ECO:0000256" key="1">
    <source>
        <dbReference type="ARBA" id="ARBA00004651"/>
    </source>
</evidence>
<evidence type="ECO:0000256" key="6">
    <source>
        <dbReference type="ARBA" id="ARBA00022989"/>
    </source>
</evidence>
<evidence type="ECO:0000256" key="7">
    <source>
        <dbReference type="ARBA" id="ARBA00023136"/>
    </source>
</evidence>
<accession>A0A926EGV1</accession>
<keyword evidence="5" id="KW-0133">Cell shape</keyword>
<evidence type="ECO:0000313" key="9">
    <source>
        <dbReference type="EMBL" id="MBC8579361.1"/>
    </source>
</evidence>
<feature type="transmembrane region" description="Helical" evidence="8">
    <location>
        <begin position="24"/>
        <end position="44"/>
    </location>
</feature>
<organism evidence="9 10">
    <name type="scientific">Zhenhengia yiwuensis</name>
    <dbReference type="NCBI Taxonomy" id="2763666"/>
    <lineage>
        <taxon>Bacteria</taxon>
        <taxon>Bacillati</taxon>
        <taxon>Bacillota</taxon>
        <taxon>Clostridia</taxon>
        <taxon>Lachnospirales</taxon>
        <taxon>Lachnospiraceae</taxon>
        <taxon>Zhenhengia</taxon>
    </lineage>
</organism>
<comment type="subcellular location">
    <subcellularLocation>
        <location evidence="1">Cell membrane</location>
        <topology evidence="1">Multi-pass membrane protein</topology>
    </subcellularLocation>
</comment>
<keyword evidence="3" id="KW-1003">Cell membrane</keyword>
<keyword evidence="4 8" id="KW-0812">Transmembrane</keyword>
<feature type="transmembrane region" description="Helical" evidence="8">
    <location>
        <begin position="95"/>
        <end position="117"/>
    </location>
</feature>
<reference evidence="9" key="1">
    <citation type="submission" date="2020-08" db="EMBL/GenBank/DDBJ databases">
        <title>Genome public.</title>
        <authorList>
            <person name="Liu C."/>
            <person name="Sun Q."/>
        </authorList>
    </citation>
    <scope>NUCLEOTIDE SEQUENCE</scope>
    <source>
        <strain evidence="9">NSJ-12</strain>
    </source>
</reference>
<dbReference type="AlphaFoldDB" id="A0A926EGV1"/>
<keyword evidence="7 8" id="KW-0472">Membrane</keyword>
<evidence type="ECO:0000256" key="8">
    <source>
        <dbReference type="SAM" id="Phobius"/>
    </source>
</evidence>
<dbReference type="InterPro" id="IPR007227">
    <property type="entry name" value="Cell_shape_determining_MreD"/>
</dbReference>
<dbReference type="InterPro" id="IPR017225">
    <property type="entry name" value="Cell_shape_determin_MreD_prd"/>
</dbReference>
<dbReference type="EMBL" id="JACRSY010000009">
    <property type="protein sequence ID" value="MBC8579361.1"/>
    <property type="molecule type" value="Genomic_DNA"/>
</dbReference>
<dbReference type="GO" id="GO:0005886">
    <property type="term" value="C:plasma membrane"/>
    <property type="evidence" value="ECO:0007669"/>
    <property type="project" value="UniProtKB-SubCell"/>
</dbReference>
<comment type="similarity">
    <text evidence="2">Belongs to the MreD family.</text>
</comment>
<evidence type="ECO:0000256" key="4">
    <source>
        <dbReference type="ARBA" id="ARBA00022692"/>
    </source>
</evidence>
<comment type="caution">
    <text evidence="9">The sequence shown here is derived from an EMBL/GenBank/DDBJ whole genome shotgun (WGS) entry which is preliminary data.</text>
</comment>
<keyword evidence="10" id="KW-1185">Reference proteome</keyword>
<dbReference type="RefSeq" id="WP_177669667.1">
    <property type="nucleotide sequence ID" value="NZ_JACRSY010000009.1"/>
</dbReference>
<dbReference type="PIRSF" id="PIRSF037497">
    <property type="entry name" value="MreD_Clostridium/Treponema_prd"/>
    <property type="match status" value="1"/>
</dbReference>
<dbReference type="Gene3D" id="1.10.1760.20">
    <property type="match status" value="1"/>
</dbReference>
<evidence type="ECO:0000256" key="5">
    <source>
        <dbReference type="ARBA" id="ARBA00022960"/>
    </source>
</evidence>
<keyword evidence="6 8" id="KW-1133">Transmembrane helix</keyword>
<name>A0A926EGV1_9FIRM</name>
<feature type="transmembrane region" description="Helical" evidence="8">
    <location>
        <begin position="64"/>
        <end position="83"/>
    </location>
</feature>
<evidence type="ECO:0000256" key="2">
    <source>
        <dbReference type="ARBA" id="ARBA00007776"/>
    </source>
</evidence>
<dbReference type="Proteomes" id="UP000655830">
    <property type="component" value="Unassembled WGS sequence"/>
</dbReference>
<feature type="transmembrane region" description="Helical" evidence="8">
    <location>
        <begin position="137"/>
        <end position="154"/>
    </location>
</feature>
<proteinExistence type="inferred from homology"/>
<sequence length="169" mass="19407">MRIVVITILLVMTHILEMTLFKSIRIGGVAPDFMLMIIVSFALLRGSKEGALIGALAGLFYDVTFGMFIGQHTVAYILIGYVCGKFNKNFYRENFIMPFFCTLFSSLFMSCSSMFIYVMRGKANLLFFLKALVIPEVIYTVTLSLVLYQLIYLINERLELREKKTRNIF</sequence>